<organism evidence="1 2">
    <name type="scientific">Podila minutissima</name>
    <dbReference type="NCBI Taxonomy" id="64525"/>
    <lineage>
        <taxon>Eukaryota</taxon>
        <taxon>Fungi</taxon>
        <taxon>Fungi incertae sedis</taxon>
        <taxon>Mucoromycota</taxon>
        <taxon>Mortierellomycotina</taxon>
        <taxon>Mortierellomycetes</taxon>
        <taxon>Mortierellales</taxon>
        <taxon>Mortierellaceae</taxon>
        <taxon>Podila</taxon>
    </lineage>
</organism>
<dbReference type="SUPFAM" id="SSF52058">
    <property type="entry name" value="L domain-like"/>
    <property type="match status" value="1"/>
</dbReference>
<evidence type="ECO:0008006" key="3">
    <source>
        <dbReference type="Google" id="ProtNLM"/>
    </source>
</evidence>
<accession>A0A9P5SBC1</accession>
<protein>
    <recommendedName>
        <fullName evidence="3">F-box domain-containing protein</fullName>
    </recommendedName>
</protein>
<name>A0A9P5SBC1_9FUNG</name>
<gene>
    <name evidence="1" type="ORF">BG006_000460</name>
</gene>
<keyword evidence="2" id="KW-1185">Reference proteome</keyword>
<evidence type="ECO:0000313" key="2">
    <source>
        <dbReference type="Proteomes" id="UP000696485"/>
    </source>
</evidence>
<reference evidence="1" key="1">
    <citation type="journal article" date="2020" name="Fungal Divers.">
        <title>Resolving the Mortierellaceae phylogeny through synthesis of multi-gene phylogenetics and phylogenomics.</title>
        <authorList>
            <person name="Vandepol N."/>
            <person name="Liber J."/>
            <person name="Desiro A."/>
            <person name="Na H."/>
            <person name="Kennedy M."/>
            <person name="Barry K."/>
            <person name="Grigoriev I.V."/>
            <person name="Miller A.N."/>
            <person name="O'Donnell K."/>
            <person name="Stajich J.E."/>
            <person name="Bonito G."/>
        </authorList>
    </citation>
    <scope>NUCLEOTIDE SEQUENCE</scope>
    <source>
        <strain evidence="1">NVP1</strain>
    </source>
</reference>
<dbReference type="Gene3D" id="3.80.10.10">
    <property type="entry name" value="Ribonuclease Inhibitor"/>
    <property type="match status" value="2"/>
</dbReference>
<sequence length="1146" mass="130517">MVVDNPLELYEIVCRVGTFIQLYTWDRDDARFYRFAPNDLLSCLRVCRLWHAVLVPLLWTVYSDLEMERRKVPIETIVAHSQHIRFFEYNNNVSRGPLLPSNLRELRLNGVSSFESCADYILANPHLTALDWTLRLEHQMDPLQCLAIQTALESLSQLQRLRLDNWRVYDPVQLNRLIRKTPGLKELALVQMEGLGRLEGCPLIHNVTRLYLQCLWSNMNPGLSDLLRLCPNLQSLTLFNFNDCPMATIIRNLRECCPWLTTIDTMATYLDAHDPVPWEEGDVLMIFEATQHLVHCRVPIEAMSTRICNAILAQAGSLESIHLFIEQENDATFRNANIVLSSCSNLKAFTMSSGTSGWSAKHAPDLLAQPWNLPVLETFELNGFKQRAFEYEDAFYNTFDDSGADNIDAKSIDQGEGVEGIEGETPLDQKNEHMDKKQVFEDKTLIINKAMYLRGNEGNAALLSSRHMHTDYGKYPYQDPELMATLSKQGWNRHRIYSHRWLGHVSSCHANILRRKLFARLRHTPSVPTNIQYLDINVARPPTLTPEVLRDLLIVAEARHPHMTGMEWLKENHITQQLCQQLVLSTLESCTRLKTLRTRKYRVRARGGSSQLDRIFSNNPGLLELTLCDLERFKVLDGSQPYTKITTLQLESGWTDNNKGMLELLRRYDRRCGKLQIRRSHVRGLTEIEHVQLIELFRSLEHYTMLLDDLTLPVCRGLVAHTNSLNSFDLAFKGHTIEGLASLETVLCGCRNLSVLRLSNAFHTWNEVDGAILLRGVWGCVYLQHIEVCGYVLPATDMETGQGEPTSVGTSMPMPQEAGEDMAIRAVARSMVDNRGCQEFFTQPICAGSVSTPALLKSAALIQLNPKLTDLKVTVDGHFGMATKAAVTALKVPVEFADNTDDDMDEIGEEEEEDEEEWRQEKVYTFSDLHLVLETLSNLKSFHLPSNIRSHIKPLVLPIAQLGGCRAYPATYAFCSLRGRLQYSNSRCAHGAPATHCFTSFHQPLRCQWLRGDLYHYRQKSWPPSQIFGPSPWASAPSGTAKTTSNERHVVEEADKGFEIPDTDSDVDIQASATMIPERHPASDRAFFESLAKVGWAYRKEIDPYDTKERPISNSTRATRNKLFERLVHLPHMRDIKLPDTRYFKL</sequence>
<proteinExistence type="predicted"/>
<evidence type="ECO:0000313" key="1">
    <source>
        <dbReference type="EMBL" id="KAF9324507.1"/>
    </source>
</evidence>
<dbReference type="InterPro" id="IPR032675">
    <property type="entry name" value="LRR_dom_sf"/>
</dbReference>
<dbReference type="AlphaFoldDB" id="A0A9P5SBC1"/>
<comment type="caution">
    <text evidence="1">The sequence shown here is derived from an EMBL/GenBank/DDBJ whole genome shotgun (WGS) entry which is preliminary data.</text>
</comment>
<dbReference type="Proteomes" id="UP000696485">
    <property type="component" value="Unassembled WGS sequence"/>
</dbReference>
<dbReference type="EMBL" id="JAAAUY010001076">
    <property type="protein sequence ID" value="KAF9324507.1"/>
    <property type="molecule type" value="Genomic_DNA"/>
</dbReference>